<accession>A0ABY9PXD7</accession>
<dbReference type="RefSeq" id="WP_228104579.1">
    <property type="nucleotide sequence ID" value="NZ_CP101637.1"/>
</dbReference>
<evidence type="ECO:0000313" key="3">
    <source>
        <dbReference type="Proteomes" id="UP001235030"/>
    </source>
</evidence>
<dbReference type="Proteomes" id="UP001235030">
    <property type="component" value="Chromosome"/>
</dbReference>
<sequence length="242" mass="27899">MMHNLKYFFRGVPDNTKFVQFGLSHILILIVSTFISYMIIKHKEENRRFEIFIGRVLIVQQVVLYMWYITTNYNVLTQGLPLYHCRIAILFLSTGLLSNKVALMKLGAYWGIVGSIIALVIPADIDPFIFPHITTVSYFVGHMFLLWGSIYVLYVKKVVISKIDLKKILAFTNIYCVVIFMFNCMAHSNYGFMNSSPIQIGSHLNHFMYGTIVILISNIVINIIYHVLNITTKEKEELVLAD</sequence>
<evidence type="ECO:0000256" key="1">
    <source>
        <dbReference type="SAM" id="Phobius"/>
    </source>
</evidence>
<keyword evidence="1" id="KW-0472">Membrane</keyword>
<evidence type="ECO:0000313" key="2">
    <source>
        <dbReference type="EMBL" id="WMT80328.1"/>
    </source>
</evidence>
<dbReference type="NCBIfam" id="TIGR02206">
    <property type="entry name" value="intg_mem_TP0381"/>
    <property type="match status" value="1"/>
</dbReference>
<dbReference type="Pfam" id="PF14808">
    <property type="entry name" value="TMEM164"/>
    <property type="match status" value="1"/>
</dbReference>
<feature type="transmembrane region" description="Helical" evidence="1">
    <location>
        <begin position="208"/>
        <end position="228"/>
    </location>
</feature>
<proteinExistence type="predicted"/>
<evidence type="ECO:0008006" key="4">
    <source>
        <dbReference type="Google" id="ProtNLM"/>
    </source>
</evidence>
<feature type="transmembrane region" description="Helical" evidence="1">
    <location>
        <begin position="81"/>
        <end position="99"/>
    </location>
</feature>
<keyword evidence="1" id="KW-0812">Transmembrane</keyword>
<protein>
    <recommendedName>
        <fullName evidence="4">TIGR02206 family membrane protein</fullName>
    </recommendedName>
</protein>
<gene>
    <name evidence="2" type="ORF">TEMA_06430</name>
</gene>
<keyword evidence="3" id="KW-1185">Reference proteome</keyword>
<keyword evidence="1" id="KW-1133">Transmembrane helix</keyword>
<feature type="transmembrane region" description="Helical" evidence="1">
    <location>
        <begin position="168"/>
        <end position="188"/>
    </location>
</feature>
<name>A0ABY9PXD7_9FIRM</name>
<organism evidence="2 3">
    <name type="scientific">Terrisporobacter mayombei</name>
    <dbReference type="NCBI Taxonomy" id="1541"/>
    <lineage>
        <taxon>Bacteria</taxon>
        <taxon>Bacillati</taxon>
        <taxon>Bacillota</taxon>
        <taxon>Clostridia</taxon>
        <taxon>Peptostreptococcales</taxon>
        <taxon>Peptostreptococcaceae</taxon>
        <taxon>Terrisporobacter</taxon>
    </lineage>
</organism>
<feature type="transmembrane region" description="Helical" evidence="1">
    <location>
        <begin position="135"/>
        <end position="156"/>
    </location>
</feature>
<feature type="transmembrane region" description="Helical" evidence="1">
    <location>
        <begin position="20"/>
        <end position="40"/>
    </location>
</feature>
<dbReference type="InterPro" id="IPR011737">
    <property type="entry name" value="CHP02206_TP0381"/>
</dbReference>
<feature type="transmembrane region" description="Helical" evidence="1">
    <location>
        <begin position="106"/>
        <end position="123"/>
    </location>
</feature>
<reference evidence="2 3" key="1">
    <citation type="submission" date="2022-07" db="EMBL/GenBank/DDBJ databases">
        <title>Genome sequence of Terrisporobacter mayombei DSM6539.</title>
        <authorList>
            <person name="Boeer T."/>
            <person name="Bengelsdorf F.R."/>
            <person name="Daniel R."/>
            <person name="Poehlein A."/>
        </authorList>
    </citation>
    <scope>NUCLEOTIDE SEQUENCE [LARGE SCALE GENOMIC DNA]</scope>
    <source>
        <strain evidence="2 3">DSM 6539</strain>
    </source>
</reference>
<feature type="transmembrane region" description="Helical" evidence="1">
    <location>
        <begin position="52"/>
        <end position="69"/>
    </location>
</feature>
<dbReference type="EMBL" id="CP101637">
    <property type="protein sequence ID" value="WMT80328.1"/>
    <property type="molecule type" value="Genomic_DNA"/>
</dbReference>